<proteinExistence type="predicted"/>
<evidence type="ECO:0000313" key="2">
    <source>
        <dbReference type="EMBL" id="RKD33258.1"/>
    </source>
</evidence>
<dbReference type="RefSeq" id="WP_120195820.1">
    <property type="nucleotide sequence ID" value="NZ_MCIA01000007.1"/>
</dbReference>
<keyword evidence="1" id="KW-0694">RNA-binding</keyword>
<dbReference type="InterPro" id="IPR009412">
    <property type="entry name" value="DUF1062"/>
</dbReference>
<evidence type="ECO:0000256" key="1">
    <source>
        <dbReference type="PROSITE-ProRule" id="PRU00182"/>
    </source>
</evidence>
<evidence type="ECO:0000313" key="3">
    <source>
        <dbReference type="Proteomes" id="UP000284277"/>
    </source>
</evidence>
<dbReference type="AlphaFoldDB" id="A0A419T799"/>
<keyword evidence="3" id="KW-1185">Reference proteome</keyword>
<dbReference type="PROSITE" id="PS50889">
    <property type="entry name" value="S4"/>
    <property type="match status" value="1"/>
</dbReference>
<dbReference type="EMBL" id="MCIA01000007">
    <property type="protein sequence ID" value="RKD33258.1"/>
    <property type="molecule type" value="Genomic_DNA"/>
</dbReference>
<dbReference type="Proteomes" id="UP000284277">
    <property type="component" value="Unassembled WGS sequence"/>
</dbReference>
<dbReference type="GO" id="GO:0003723">
    <property type="term" value="F:RNA binding"/>
    <property type="evidence" value="ECO:0007669"/>
    <property type="project" value="UniProtKB-KW"/>
</dbReference>
<organism evidence="2 3">
    <name type="scientific">Lacrimispora algidixylanolytica</name>
    <dbReference type="NCBI Taxonomy" id="94868"/>
    <lineage>
        <taxon>Bacteria</taxon>
        <taxon>Bacillati</taxon>
        <taxon>Bacillota</taxon>
        <taxon>Clostridia</taxon>
        <taxon>Lachnospirales</taxon>
        <taxon>Lachnospiraceae</taxon>
        <taxon>Lacrimispora</taxon>
    </lineage>
</organism>
<sequence length="202" mass="22977">MNQNLRINWTIKPKELPSILKNCSKCKEKKEFKNSGKFRVNANGSQLDIWLIFRCESCETTYNLTVLERIEAGRVDKEEYKGFLSNSVQLAGKYGNDRKLFGKNKAEMIQNRTDYEVIIRNTTVTTSKEGITEVEIGIPAGFDLRVDALLVRQFSISRSTAKKWCETGCVLNHGSLLSYKSKVKDFMVLQILPPVPDSLTKS</sequence>
<dbReference type="OrthoDB" id="9810886at2"/>
<protein>
    <recommendedName>
        <fullName evidence="4">DUF1062 domain-containing protein</fullName>
    </recommendedName>
</protein>
<gene>
    <name evidence="2" type="ORF">BET01_14610</name>
</gene>
<dbReference type="InterPro" id="IPR036986">
    <property type="entry name" value="S4_RNA-bd_sf"/>
</dbReference>
<evidence type="ECO:0008006" key="4">
    <source>
        <dbReference type="Google" id="ProtNLM"/>
    </source>
</evidence>
<dbReference type="Gene3D" id="3.10.290.10">
    <property type="entry name" value="RNA-binding S4 domain"/>
    <property type="match status" value="1"/>
</dbReference>
<comment type="caution">
    <text evidence="2">The sequence shown here is derived from an EMBL/GenBank/DDBJ whole genome shotgun (WGS) entry which is preliminary data.</text>
</comment>
<name>A0A419T799_9FIRM</name>
<accession>A0A419T799</accession>
<dbReference type="Pfam" id="PF06353">
    <property type="entry name" value="DUF1062"/>
    <property type="match status" value="1"/>
</dbReference>
<reference evidence="2 3" key="1">
    <citation type="submission" date="2016-08" db="EMBL/GenBank/DDBJ databases">
        <title>A new outlook on sporulation: Clostridium algidixylanolyticum.</title>
        <authorList>
            <person name="Poppleton D.I."/>
            <person name="Gribaldo S."/>
        </authorList>
    </citation>
    <scope>NUCLEOTIDE SEQUENCE [LARGE SCALE GENOMIC DNA]</scope>
    <source>
        <strain evidence="2 3">SPL73</strain>
    </source>
</reference>